<dbReference type="AlphaFoldDB" id="A0A507DXX1"/>
<dbReference type="GO" id="GO:0030170">
    <property type="term" value="F:pyridoxal phosphate binding"/>
    <property type="evidence" value="ECO:0007669"/>
    <property type="project" value="TreeGrafter"/>
</dbReference>
<evidence type="ECO:0000256" key="6">
    <source>
        <dbReference type="ARBA" id="ARBA00022679"/>
    </source>
</evidence>
<comment type="cofactor">
    <cofactor evidence="1 11">
        <name>pyridoxal 5'-phosphate</name>
        <dbReference type="ChEBI" id="CHEBI:597326"/>
    </cofactor>
</comment>
<keyword evidence="15" id="KW-1185">Reference proteome</keyword>
<dbReference type="PROSITE" id="PS00595">
    <property type="entry name" value="AA_TRANSFER_CLASS_5"/>
    <property type="match status" value="1"/>
</dbReference>
<dbReference type="InterPro" id="IPR015424">
    <property type="entry name" value="PyrdxlP-dep_Trfase"/>
</dbReference>
<name>A0A507DXX1_9FUNG</name>
<dbReference type="HAMAP" id="MF_00160">
    <property type="entry name" value="SerC_aminotrans_5"/>
    <property type="match status" value="1"/>
</dbReference>
<dbReference type="GO" id="GO:0005737">
    <property type="term" value="C:cytoplasm"/>
    <property type="evidence" value="ECO:0007669"/>
    <property type="project" value="TreeGrafter"/>
</dbReference>
<dbReference type="InterPro" id="IPR000192">
    <property type="entry name" value="Aminotrans_V_dom"/>
</dbReference>
<evidence type="ECO:0000256" key="1">
    <source>
        <dbReference type="ARBA" id="ARBA00001933"/>
    </source>
</evidence>
<proteinExistence type="inferred from homology"/>
<dbReference type="NCBIfam" id="NF003764">
    <property type="entry name" value="PRK05355.1"/>
    <property type="match status" value="1"/>
</dbReference>
<evidence type="ECO:0000259" key="13">
    <source>
        <dbReference type="Pfam" id="PF00266"/>
    </source>
</evidence>
<gene>
    <name evidence="14" type="primary">SER1</name>
    <name evidence="14" type="ORF">CcCBS67573_g09369</name>
</gene>
<evidence type="ECO:0000256" key="5">
    <source>
        <dbReference type="ARBA" id="ARBA00022605"/>
    </source>
</evidence>
<organism evidence="14 15">
    <name type="scientific">Chytriomyces confervae</name>
    <dbReference type="NCBI Taxonomy" id="246404"/>
    <lineage>
        <taxon>Eukaryota</taxon>
        <taxon>Fungi</taxon>
        <taxon>Fungi incertae sedis</taxon>
        <taxon>Chytridiomycota</taxon>
        <taxon>Chytridiomycota incertae sedis</taxon>
        <taxon>Chytridiomycetes</taxon>
        <taxon>Chytridiales</taxon>
        <taxon>Chytriomycetaceae</taxon>
        <taxon>Chytriomyces</taxon>
    </lineage>
</organism>
<comment type="catalytic activity">
    <reaction evidence="10 12">
        <text>O-phospho-L-serine + 2-oxoglutarate = 3-phosphooxypyruvate + L-glutamate</text>
        <dbReference type="Rhea" id="RHEA:14329"/>
        <dbReference type="ChEBI" id="CHEBI:16810"/>
        <dbReference type="ChEBI" id="CHEBI:18110"/>
        <dbReference type="ChEBI" id="CHEBI:29985"/>
        <dbReference type="ChEBI" id="CHEBI:57524"/>
        <dbReference type="EC" id="2.6.1.52"/>
    </reaction>
</comment>
<protein>
    <recommendedName>
        <fullName evidence="12">Phosphoserine aminotransferase</fullName>
        <ecNumber evidence="12">2.6.1.52</ecNumber>
    </recommendedName>
</protein>
<evidence type="ECO:0000256" key="3">
    <source>
        <dbReference type="ARBA" id="ARBA00006904"/>
    </source>
</evidence>
<dbReference type="OrthoDB" id="1703350at2759"/>
<evidence type="ECO:0000256" key="2">
    <source>
        <dbReference type="ARBA" id="ARBA00005099"/>
    </source>
</evidence>
<feature type="domain" description="Aminotransferase class V" evidence="13">
    <location>
        <begin position="24"/>
        <end position="387"/>
    </location>
</feature>
<reference evidence="14 15" key="1">
    <citation type="journal article" date="2019" name="Sci. Rep.">
        <title>Comparative genomics of chytrid fungi reveal insights into the obligate biotrophic and pathogenic lifestyle of Synchytrium endobioticum.</title>
        <authorList>
            <person name="van de Vossenberg B.T.L.H."/>
            <person name="Warris S."/>
            <person name="Nguyen H.D.T."/>
            <person name="van Gent-Pelzer M.P.E."/>
            <person name="Joly D.L."/>
            <person name="van de Geest H.C."/>
            <person name="Bonants P.J.M."/>
            <person name="Smith D.S."/>
            <person name="Levesque C.A."/>
            <person name="van der Lee T.A.J."/>
        </authorList>
    </citation>
    <scope>NUCLEOTIDE SEQUENCE [LARGE SCALE GENOMIC DNA]</scope>
    <source>
        <strain evidence="14 15">CBS 675.73</strain>
    </source>
</reference>
<dbReference type="Gene3D" id="3.90.1150.10">
    <property type="entry name" value="Aspartate Aminotransferase, domain 1"/>
    <property type="match status" value="1"/>
</dbReference>
<dbReference type="EMBL" id="QEAP01000808">
    <property type="protein sequence ID" value="TPX56291.1"/>
    <property type="molecule type" value="Genomic_DNA"/>
</dbReference>
<keyword evidence="5 12" id="KW-0028">Amino-acid biosynthesis</keyword>
<dbReference type="NCBIfam" id="TIGR01364">
    <property type="entry name" value="serC_1"/>
    <property type="match status" value="1"/>
</dbReference>
<dbReference type="Pfam" id="PF00266">
    <property type="entry name" value="Aminotran_5"/>
    <property type="match status" value="1"/>
</dbReference>
<comment type="pathway">
    <text evidence="2 12">Amino-acid biosynthesis; L-serine biosynthesis; L-serine from 3-phospho-D-glycerate: step 2/3.</text>
</comment>
<keyword evidence="4 12" id="KW-0032">Aminotransferase</keyword>
<dbReference type="InterPro" id="IPR015422">
    <property type="entry name" value="PyrdxlP-dep_Trfase_small"/>
</dbReference>
<evidence type="ECO:0000256" key="7">
    <source>
        <dbReference type="ARBA" id="ARBA00022898"/>
    </source>
</evidence>
<dbReference type="PANTHER" id="PTHR43247:SF1">
    <property type="entry name" value="PHOSPHOSERINE AMINOTRANSFERASE"/>
    <property type="match status" value="1"/>
</dbReference>
<evidence type="ECO:0000256" key="9">
    <source>
        <dbReference type="ARBA" id="ARBA00047630"/>
    </source>
</evidence>
<evidence type="ECO:0000313" key="14">
    <source>
        <dbReference type="EMBL" id="TPX56291.1"/>
    </source>
</evidence>
<evidence type="ECO:0000256" key="12">
    <source>
        <dbReference type="RuleBase" id="RU004505"/>
    </source>
</evidence>
<dbReference type="STRING" id="246404.A0A507DXX1"/>
<dbReference type="EC" id="2.6.1.52" evidence="12"/>
<dbReference type="PIRSF" id="PIRSF000525">
    <property type="entry name" value="SerC"/>
    <property type="match status" value="1"/>
</dbReference>
<dbReference type="FunFam" id="3.90.1150.10:FF:000006">
    <property type="entry name" value="Phosphoserine aminotransferase"/>
    <property type="match status" value="1"/>
</dbReference>
<sequence length="398" mass="43167">MTNNNNNDNNRNLRIDPATGLRIINFSAGPGLMPVSVLAEAGQSMASFSQGHGLMELSHRGKAFEAVLAETEADFRQLLAIPDGYSVLFMQGGATLQFSTVALNLVGADADAKCDYIVSGAWSAKAAEEAERLLGKERVNVVVSTKKSKHNGDIPALDQWKFSQKQAYVFYCDNETVHGVEFGNKFPFDAIPSNVPLICDMSSNILSGAIDVSKYGLIFAGAQKNMGPAGITVVIIRDDLLSPSRKCTTQPIPQLLDYNTYSTSQSMHNTPPTFPIYMCGLVFKWLKTEIGGLDQMSAINTAKSTALYNAIDGSNGFYVCPVSKAYRSRMNVCFLVNPKSPDAAALEKRFLAEAEAKGMVQLAGHRSVGGVRASLYNAMTLENVEILVAFMKEFQARV</sequence>
<comment type="catalytic activity">
    <reaction evidence="9">
        <text>4-(phosphooxy)-L-threonine + 2-oxoglutarate = (R)-3-hydroxy-2-oxo-4-phosphooxybutanoate + L-glutamate</text>
        <dbReference type="Rhea" id="RHEA:16573"/>
        <dbReference type="ChEBI" id="CHEBI:16810"/>
        <dbReference type="ChEBI" id="CHEBI:29985"/>
        <dbReference type="ChEBI" id="CHEBI:58452"/>
        <dbReference type="ChEBI" id="CHEBI:58538"/>
        <dbReference type="EC" id="2.6.1.52"/>
    </reaction>
</comment>
<keyword evidence="8 12" id="KW-0718">Serine biosynthesis</keyword>
<dbReference type="InterPro" id="IPR015421">
    <property type="entry name" value="PyrdxlP-dep_Trfase_major"/>
</dbReference>
<evidence type="ECO:0000256" key="11">
    <source>
        <dbReference type="RuleBase" id="RU004504"/>
    </source>
</evidence>
<keyword evidence="7" id="KW-0663">Pyridoxal phosphate</keyword>
<evidence type="ECO:0000256" key="10">
    <source>
        <dbReference type="ARBA" id="ARBA00049007"/>
    </source>
</evidence>
<dbReference type="InterPro" id="IPR022278">
    <property type="entry name" value="Pser_aminoTfrase"/>
</dbReference>
<evidence type="ECO:0000256" key="8">
    <source>
        <dbReference type="ARBA" id="ARBA00023299"/>
    </source>
</evidence>
<dbReference type="UniPathway" id="UPA00135">
    <property type="reaction ID" value="UER00197"/>
</dbReference>
<evidence type="ECO:0000313" key="15">
    <source>
        <dbReference type="Proteomes" id="UP000320333"/>
    </source>
</evidence>
<evidence type="ECO:0000256" key="4">
    <source>
        <dbReference type="ARBA" id="ARBA00022576"/>
    </source>
</evidence>
<keyword evidence="6 12" id="KW-0808">Transferase</keyword>
<dbReference type="GO" id="GO:0004648">
    <property type="term" value="F:O-phospho-L-serine:2-oxoglutarate aminotransferase activity"/>
    <property type="evidence" value="ECO:0007669"/>
    <property type="project" value="UniProtKB-EC"/>
</dbReference>
<dbReference type="SUPFAM" id="SSF53383">
    <property type="entry name" value="PLP-dependent transferases"/>
    <property type="match status" value="1"/>
</dbReference>
<dbReference type="Proteomes" id="UP000320333">
    <property type="component" value="Unassembled WGS sequence"/>
</dbReference>
<dbReference type="InterPro" id="IPR020578">
    <property type="entry name" value="Aminotrans_V_PyrdxlP_BS"/>
</dbReference>
<comment type="caution">
    <text evidence="14">The sequence shown here is derived from an EMBL/GenBank/DDBJ whole genome shotgun (WGS) entry which is preliminary data.</text>
</comment>
<dbReference type="PANTHER" id="PTHR43247">
    <property type="entry name" value="PHOSPHOSERINE AMINOTRANSFERASE"/>
    <property type="match status" value="1"/>
</dbReference>
<dbReference type="FunFam" id="3.40.640.10:FF:000010">
    <property type="entry name" value="Phosphoserine aminotransferase"/>
    <property type="match status" value="1"/>
</dbReference>
<comment type="similarity">
    <text evidence="3">Belongs to the class-V pyridoxal-phosphate-dependent aminotransferase family. SerC subfamily.</text>
</comment>
<dbReference type="GO" id="GO:0006564">
    <property type="term" value="P:L-serine biosynthetic process"/>
    <property type="evidence" value="ECO:0007669"/>
    <property type="project" value="UniProtKB-KW"/>
</dbReference>
<dbReference type="Gene3D" id="3.40.640.10">
    <property type="entry name" value="Type I PLP-dependent aspartate aminotransferase-like (Major domain)"/>
    <property type="match status" value="1"/>
</dbReference>
<accession>A0A507DXX1</accession>